<dbReference type="InterPro" id="IPR000719">
    <property type="entry name" value="Prot_kinase_dom"/>
</dbReference>
<dbReference type="Proteomes" id="UP000548476">
    <property type="component" value="Unassembled WGS sequence"/>
</dbReference>
<dbReference type="SMART" id="SM00220">
    <property type="entry name" value="S_TKc"/>
    <property type="match status" value="1"/>
</dbReference>
<dbReference type="RefSeq" id="WP_184788095.1">
    <property type="nucleotide sequence ID" value="NZ_BONT01000004.1"/>
</dbReference>
<evidence type="ECO:0000256" key="2">
    <source>
        <dbReference type="ARBA" id="ARBA00022527"/>
    </source>
</evidence>
<evidence type="ECO:0000256" key="4">
    <source>
        <dbReference type="ARBA" id="ARBA00022741"/>
    </source>
</evidence>
<name>A0A841FRR1_9ACTN</name>
<dbReference type="SUPFAM" id="SSF56112">
    <property type="entry name" value="Protein kinase-like (PK-like)"/>
    <property type="match status" value="1"/>
</dbReference>
<dbReference type="Gene3D" id="1.10.510.10">
    <property type="entry name" value="Transferase(Phosphotransferase) domain 1"/>
    <property type="match status" value="1"/>
</dbReference>
<evidence type="ECO:0000313" key="10">
    <source>
        <dbReference type="EMBL" id="MBB6035239.1"/>
    </source>
</evidence>
<dbReference type="PANTHER" id="PTHR43289">
    <property type="entry name" value="MITOGEN-ACTIVATED PROTEIN KINASE KINASE KINASE 20-RELATED"/>
    <property type="match status" value="1"/>
</dbReference>
<organism evidence="10 11">
    <name type="scientific">Phytomonospora endophytica</name>
    <dbReference type="NCBI Taxonomy" id="714109"/>
    <lineage>
        <taxon>Bacteria</taxon>
        <taxon>Bacillati</taxon>
        <taxon>Actinomycetota</taxon>
        <taxon>Actinomycetes</taxon>
        <taxon>Micromonosporales</taxon>
        <taxon>Micromonosporaceae</taxon>
        <taxon>Phytomonospora</taxon>
    </lineage>
</organism>
<feature type="transmembrane region" description="Helical" evidence="8">
    <location>
        <begin position="343"/>
        <end position="365"/>
    </location>
</feature>
<dbReference type="InterPro" id="IPR011009">
    <property type="entry name" value="Kinase-like_dom_sf"/>
</dbReference>
<evidence type="ECO:0000256" key="5">
    <source>
        <dbReference type="ARBA" id="ARBA00022777"/>
    </source>
</evidence>
<dbReference type="GO" id="GO:0005524">
    <property type="term" value="F:ATP binding"/>
    <property type="evidence" value="ECO:0007669"/>
    <property type="project" value="UniProtKB-KW"/>
</dbReference>
<keyword evidence="8" id="KW-0812">Transmembrane</keyword>
<evidence type="ECO:0000256" key="8">
    <source>
        <dbReference type="SAM" id="Phobius"/>
    </source>
</evidence>
<dbReference type="EMBL" id="JACHGT010000006">
    <property type="protein sequence ID" value="MBB6035239.1"/>
    <property type="molecule type" value="Genomic_DNA"/>
</dbReference>
<dbReference type="GO" id="GO:0004674">
    <property type="term" value="F:protein serine/threonine kinase activity"/>
    <property type="evidence" value="ECO:0007669"/>
    <property type="project" value="UniProtKB-KW"/>
</dbReference>
<evidence type="ECO:0000256" key="7">
    <source>
        <dbReference type="SAM" id="MobiDB-lite"/>
    </source>
</evidence>
<dbReference type="PANTHER" id="PTHR43289:SF6">
    <property type="entry name" value="SERINE_THREONINE-PROTEIN KINASE NEKL-3"/>
    <property type="match status" value="1"/>
</dbReference>
<evidence type="ECO:0000256" key="3">
    <source>
        <dbReference type="ARBA" id="ARBA00022679"/>
    </source>
</evidence>
<protein>
    <recommendedName>
        <fullName evidence="1">non-specific serine/threonine protein kinase</fullName>
        <ecNumber evidence="1">2.7.11.1</ecNumber>
    </recommendedName>
</protein>
<feature type="domain" description="Protein kinase" evidence="9">
    <location>
        <begin position="1"/>
        <end position="234"/>
    </location>
</feature>
<keyword evidence="4" id="KW-0547">Nucleotide-binding</keyword>
<reference evidence="10 11" key="1">
    <citation type="submission" date="2020-08" db="EMBL/GenBank/DDBJ databases">
        <title>Genomic Encyclopedia of Type Strains, Phase IV (KMG-IV): sequencing the most valuable type-strain genomes for metagenomic binning, comparative biology and taxonomic classification.</title>
        <authorList>
            <person name="Goeker M."/>
        </authorList>
    </citation>
    <scope>NUCLEOTIDE SEQUENCE [LARGE SCALE GENOMIC DNA]</scope>
    <source>
        <strain evidence="10 11">YIM 65646</strain>
    </source>
</reference>
<keyword evidence="11" id="KW-1185">Reference proteome</keyword>
<gene>
    <name evidence="10" type="ORF">HNR73_003096</name>
</gene>
<dbReference type="EC" id="2.7.11.1" evidence="1"/>
<keyword evidence="5" id="KW-0418">Kinase</keyword>
<feature type="region of interest" description="Disordered" evidence="7">
    <location>
        <begin position="1"/>
        <end position="21"/>
    </location>
</feature>
<evidence type="ECO:0000313" key="11">
    <source>
        <dbReference type="Proteomes" id="UP000548476"/>
    </source>
</evidence>
<accession>A0A841FRR1</accession>
<proteinExistence type="predicted"/>
<keyword evidence="8" id="KW-0472">Membrane</keyword>
<dbReference type="PROSITE" id="PS50011">
    <property type="entry name" value="PROTEIN_KINASE_DOM"/>
    <property type="match status" value="1"/>
</dbReference>
<dbReference type="AlphaFoldDB" id="A0A841FRR1"/>
<keyword evidence="2" id="KW-0723">Serine/threonine-protein kinase</keyword>
<sequence length="616" mass="63991">MTTPASPLHSDDAAASYPVSGPDGSPAMQIVGHRFTDPAGFDAWAGLVRQLSAHPNIATIFQAGSGSDGRPSMVVDAGGSTLSERLCHTGPLAVGEGVTNASLLALALDTLHQNGLRHGAVSPSTVLFNGFGHPQLAGLDGQAPGMAPPSAVSRFNPLDPVPGPASDVYALAATSYLALGGQLPFAVDPHNPALRNQSILDLPGVPQQVTGLLRAALNPDPNGRPSAAQLHAELATIELPHVPTAAPALPAEAVGIAIRPVTTGVVEINRAGGTPRPVSGAPAPFPTSGAPAPYPTSGAPMYPTSGGPAAFPVTGPPAPQYAPQFAPQQPWAPQPVPQKKSSVGIVLGVSALALAVVVTVVIVAVNAGKKDDPTPDPVIAVDEGIKQVDLDNADVSLLQEPGTLSNGESGLYSLSGEPVYADVDGDNDLDAAAVIENAGDSAEDLDAWEFVQVWLYEPSSKRAEPLYFEATWQWTCSELPTLSLDVDAALPNHFEVTRADANWCDDGFHSSEQIHVEVKDGEVVQYDDGHYSAVVNCRDDVNSTGLETKDVYGLSDPLFHPDSSSKVVAQDSEFTKMVVYYAKDTSTDINNGYAYGVISFTDGTLGCGWVPWDVVV</sequence>
<keyword evidence="6" id="KW-0067">ATP-binding</keyword>
<evidence type="ECO:0000259" key="9">
    <source>
        <dbReference type="PROSITE" id="PS50011"/>
    </source>
</evidence>
<comment type="caution">
    <text evidence="10">The sequence shown here is derived from an EMBL/GenBank/DDBJ whole genome shotgun (WGS) entry which is preliminary data.</text>
</comment>
<evidence type="ECO:0000256" key="1">
    <source>
        <dbReference type="ARBA" id="ARBA00012513"/>
    </source>
</evidence>
<keyword evidence="3" id="KW-0808">Transferase</keyword>
<evidence type="ECO:0000256" key="6">
    <source>
        <dbReference type="ARBA" id="ARBA00022840"/>
    </source>
</evidence>
<keyword evidence="8" id="KW-1133">Transmembrane helix</keyword>